<sequence>MDFLNDEMQVNDAGESNKEFADDRDAKRIDSKTEGSLASKGLIKAFVNDWIKTSPISKYADIQYAVEESTTLTGSACCLKISIPHVLCAYLSIQFDEGKHSVVFDNFCVVAYREDKPLWERSDYAVFEKINILAMEKLDEMAKSNAQIAVYSVLNWIASYNDLFTATCHKCQKRLLFNSPQFKYLPPTLRILKQSENDESIEWLSYHRAA</sequence>
<keyword evidence="3" id="KW-0805">Transcription regulation</keyword>
<comment type="caution">
    <text evidence="6">The sequence shown here is derived from an EMBL/GenBank/DDBJ whole genome shotgun (WGS) entry which is preliminary data.</text>
</comment>
<comment type="subcellular location">
    <subcellularLocation>
        <location evidence="1">Nucleus</location>
    </subcellularLocation>
</comment>
<reference evidence="6" key="1">
    <citation type="submission" date="2020-12" db="EMBL/GenBank/DDBJ databases">
        <title>Metabolic potential, ecology and presence of endohyphal bacteria is reflected in genomic diversity of Mucoromycotina.</title>
        <authorList>
            <person name="Muszewska A."/>
            <person name="Okrasinska A."/>
            <person name="Steczkiewicz K."/>
            <person name="Drgas O."/>
            <person name="Orlowska M."/>
            <person name="Perlinska-Lenart U."/>
            <person name="Aleksandrzak-Piekarczyk T."/>
            <person name="Szatraj K."/>
            <person name="Zielenkiewicz U."/>
            <person name="Pilsyk S."/>
            <person name="Malc E."/>
            <person name="Mieczkowski P."/>
            <person name="Kruszewska J.S."/>
            <person name="Biernat P."/>
            <person name="Pawlowska J."/>
        </authorList>
    </citation>
    <scope>NUCLEOTIDE SEQUENCE</scope>
    <source>
        <strain evidence="6">WA0000051536</strain>
    </source>
</reference>
<dbReference type="EMBL" id="JAEPRA010000006">
    <property type="protein sequence ID" value="KAG2184046.1"/>
    <property type="molecule type" value="Genomic_DNA"/>
</dbReference>
<proteinExistence type="inferred from homology"/>
<dbReference type="GO" id="GO:0006357">
    <property type="term" value="P:regulation of transcription by RNA polymerase II"/>
    <property type="evidence" value="ECO:0007669"/>
    <property type="project" value="TreeGrafter"/>
</dbReference>
<evidence type="ECO:0000256" key="3">
    <source>
        <dbReference type="ARBA" id="ARBA00023015"/>
    </source>
</evidence>
<dbReference type="Pfam" id="PF11571">
    <property type="entry name" value="Med27"/>
    <property type="match status" value="1"/>
</dbReference>
<dbReference type="PANTHER" id="PTHR13130:SF4">
    <property type="entry name" value="MEDIATOR OF RNA POLYMERASE II TRANSCRIPTION SUBUNIT 27"/>
    <property type="match status" value="1"/>
</dbReference>
<protein>
    <submittedName>
        <fullName evidence="6">Uncharacterized protein</fullName>
    </submittedName>
</protein>
<evidence type="ECO:0000313" key="6">
    <source>
        <dbReference type="EMBL" id="KAG2184046.1"/>
    </source>
</evidence>
<keyword evidence="5" id="KW-0539">Nucleus</keyword>
<dbReference type="GO" id="GO:0016592">
    <property type="term" value="C:mediator complex"/>
    <property type="evidence" value="ECO:0007669"/>
    <property type="project" value="InterPro"/>
</dbReference>
<dbReference type="InterPro" id="IPR021627">
    <property type="entry name" value="Mediator_Med27"/>
</dbReference>
<dbReference type="Proteomes" id="UP000612746">
    <property type="component" value="Unassembled WGS sequence"/>
</dbReference>
<evidence type="ECO:0000256" key="2">
    <source>
        <dbReference type="ARBA" id="ARBA00008048"/>
    </source>
</evidence>
<evidence type="ECO:0000256" key="4">
    <source>
        <dbReference type="ARBA" id="ARBA00023163"/>
    </source>
</evidence>
<evidence type="ECO:0000256" key="1">
    <source>
        <dbReference type="ARBA" id="ARBA00004123"/>
    </source>
</evidence>
<gene>
    <name evidence="6" type="ORF">INT44_009057</name>
</gene>
<keyword evidence="4" id="KW-0804">Transcription</keyword>
<accession>A0A8H7Q1G5</accession>
<dbReference type="GO" id="GO:0003713">
    <property type="term" value="F:transcription coactivator activity"/>
    <property type="evidence" value="ECO:0007669"/>
    <property type="project" value="TreeGrafter"/>
</dbReference>
<keyword evidence="7" id="KW-1185">Reference proteome</keyword>
<name>A0A8H7Q1G5_9FUNG</name>
<dbReference type="AlphaFoldDB" id="A0A8H7Q1G5"/>
<dbReference type="PANTHER" id="PTHR13130">
    <property type="entry name" value="34 KDA TRANSCRIPTIONAL CO-ACTIVATOR-RELATED"/>
    <property type="match status" value="1"/>
</dbReference>
<evidence type="ECO:0000313" key="7">
    <source>
        <dbReference type="Proteomes" id="UP000612746"/>
    </source>
</evidence>
<comment type="similarity">
    <text evidence="2">Belongs to the Mediator complex subunit 27 family.</text>
</comment>
<organism evidence="6 7">
    <name type="scientific">Umbelopsis vinacea</name>
    <dbReference type="NCBI Taxonomy" id="44442"/>
    <lineage>
        <taxon>Eukaryota</taxon>
        <taxon>Fungi</taxon>
        <taxon>Fungi incertae sedis</taxon>
        <taxon>Mucoromycota</taxon>
        <taxon>Mucoromycotina</taxon>
        <taxon>Umbelopsidomycetes</taxon>
        <taxon>Umbelopsidales</taxon>
        <taxon>Umbelopsidaceae</taxon>
        <taxon>Umbelopsis</taxon>
    </lineage>
</organism>
<evidence type="ECO:0000256" key="5">
    <source>
        <dbReference type="ARBA" id="ARBA00023242"/>
    </source>
</evidence>
<dbReference type="OrthoDB" id="1868004at2759"/>